<keyword evidence="4" id="KW-1185">Reference proteome</keyword>
<gene>
    <name evidence="3" type="ORF">DFR57_10913</name>
</gene>
<dbReference type="GO" id="GO:0008170">
    <property type="term" value="F:N-methyltransferase activity"/>
    <property type="evidence" value="ECO:0007669"/>
    <property type="project" value="InterPro"/>
</dbReference>
<dbReference type="Gene3D" id="3.40.50.150">
    <property type="entry name" value="Vaccinia Virus protein VP39"/>
    <property type="match status" value="1"/>
</dbReference>
<dbReference type="EMBL" id="QPJJ01000009">
    <property type="protein sequence ID" value="RCW66298.1"/>
    <property type="molecule type" value="Genomic_DNA"/>
</dbReference>
<dbReference type="PANTHER" id="PTHR41313:SF1">
    <property type="entry name" value="DNA METHYLASE ADENINE-SPECIFIC DOMAIN-CONTAINING PROTEIN"/>
    <property type="match status" value="1"/>
</dbReference>
<feature type="domain" description="YtxK-like N-terminal helical" evidence="2">
    <location>
        <begin position="7"/>
        <end position="84"/>
    </location>
</feature>
<protein>
    <submittedName>
        <fullName evidence="3">Site-specific DNA-methyltransferase (Adenine-specific)</fullName>
    </submittedName>
</protein>
<dbReference type="Proteomes" id="UP000252585">
    <property type="component" value="Unassembled WGS sequence"/>
</dbReference>
<keyword evidence="3" id="KW-0489">Methyltransferase</keyword>
<proteinExistence type="predicted"/>
<evidence type="ECO:0000259" key="2">
    <source>
        <dbReference type="Pfam" id="PF21106"/>
    </source>
</evidence>
<accession>A0A368XGZ9</accession>
<feature type="domain" description="DNA methylase adenine-specific" evidence="1">
    <location>
        <begin position="90"/>
        <end position="321"/>
    </location>
</feature>
<dbReference type="PANTHER" id="PTHR41313">
    <property type="entry name" value="ADENINE-SPECIFIC METHYLTRANSFERASE"/>
    <property type="match status" value="1"/>
</dbReference>
<name>A0A368XGZ9_9BACI</name>
<dbReference type="GO" id="GO:0003677">
    <property type="term" value="F:DNA binding"/>
    <property type="evidence" value="ECO:0007669"/>
    <property type="project" value="InterPro"/>
</dbReference>
<dbReference type="PRINTS" id="PR00507">
    <property type="entry name" value="N12N6MTFRASE"/>
</dbReference>
<dbReference type="Pfam" id="PF02384">
    <property type="entry name" value="N6_Mtase"/>
    <property type="match status" value="1"/>
</dbReference>
<dbReference type="InterPro" id="IPR003356">
    <property type="entry name" value="DNA_methylase_A-5"/>
</dbReference>
<comment type="caution">
    <text evidence="3">The sequence shown here is derived from an EMBL/GenBank/DDBJ whole genome shotgun (WGS) entry which is preliminary data.</text>
</comment>
<evidence type="ECO:0000259" key="1">
    <source>
        <dbReference type="Pfam" id="PF02384"/>
    </source>
</evidence>
<dbReference type="Gene3D" id="1.10.150.470">
    <property type="match status" value="1"/>
</dbReference>
<dbReference type="Pfam" id="PF21106">
    <property type="entry name" value="YtxK_like"/>
    <property type="match status" value="1"/>
</dbReference>
<dbReference type="InterPro" id="IPR016843">
    <property type="entry name" value="S-AdoMet-dep_Ade-MeTrfase_prd"/>
</dbReference>
<evidence type="ECO:0000313" key="3">
    <source>
        <dbReference type="EMBL" id="RCW66298.1"/>
    </source>
</evidence>
<evidence type="ECO:0000313" key="4">
    <source>
        <dbReference type="Proteomes" id="UP000252585"/>
    </source>
</evidence>
<reference evidence="3 4" key="1">
    <citation type="submission" date="2018-07" db="EMBL/GenBank/DDBJ databases">
        <title>Genomic Encyclopedia of Type Strains, Phase IV (KMG-IV): sequencing the most valuable type-strain genomes for metagenomic binning, comparative biology and taxonomic classification.</title>
        <authorList>
            <person name="Goeker M."/>
        </authorList>
    </citation>
    <scope>NUCLEOTIDE SEQUENCE [LARGE SCALE GENOMIC DNA]</scope>
    <source>
        <strain evidence="3 4">DSM 27696</strain>
    </source>
</reference>
<dbReference type="SUPFAM" id="SSF53335">
    <property type="entry name" value="S-adenosyl-L-methionine-dependent methyltransferases"/>
    <property type="match status" value="1"/>
</dbReference>
<dbReference type="InterPro" id="IPR052933">
    <property type="entry name" value="DNA_Protect_Modify"/>
</dbReference>
<dbReference type="InterPro" id="IPR048375">
    <property type="entry name" value="YtxK-like_N"/>
</dbReference>
<keyword evidence="3" id="KW-0808">Transferase</keyword>
<dbReference type="GO" id="GO:0032259">
    <property type="term" value="P:methylation"/>
    <property type="evidence" value="ECO:0007669"/>
    <property type="project" value="UniProtKB-KW"/>
</dbReference>
<dbReference type="CDD" id="cd02440">
    <property type="entry name" value="AdoMet_MTases"/>
    <property type="match status" value="1"/>
</dbReference>
<dbReference type="InterPro" id="IPR029063">
    <property type="entry name" value="SAM-dependent_MTases_sf"/>
</dbReference>
<sequence length="326" mass="37363">MSNNVEDTFQVIDEITETLEMKLQEPYLECLTISLPFLYTGELPEELDDLQIKKIEKSTKDFRIDEMDKEIIRKATQLALLKAMKDTTQQQHVMTPDTVAMVIGYLVQKLTNKSEKLRLFDPACGVGNLLTAVLNQLKMEIESYGSEVDPTLVQLALANANLQKNSIEFFHQDSLRPFLLEPVDVIISDLPVGYYPDDIQASNYELNIEESHAYSHHLFIEQSINYTKAGGYLVFVIPSFLFTSEYADQLHTYLHKVAHIVGVLELPESMFKNERNQKSILILQKKDEDTTPPKQVLMAKLPSFKNVQATEQVLAKINHWFKEEGY</sequence>
<dbReference type="AlphaFoldDB" id="A0A368XGZ9"/>
<dbReference type="RefSeq" id="WP_245937451.1">
    <property type="nucleotide sequence ID" value="NZ_QPJJ01000009.1"/>
</dbReference>
<dbReference type="PIRSF" id="PIRSF026567">
    <property type="entry name" value="Adenine_mtase_bact_prd"/>
    <property type="match status" value="1"/>
</dbReference>
<organism evidence="3 4">
    <name type="scientific">Saliterribacillus persicus</name>
    <dbReference type="NCBI Taxonomy" id="930114"/>
    <lineage>
        <taxon>Bacteria</taxon>
        <taxon>Bacillati</taxon>
        <taxon>Bacillota</taxon>
        <taxon>Bacilli</taxon>
        <taxon>Bacillales</taxon>
        <taxon>Bacillaceae</taxon>
        <taxon>Saliterribacillus</taxon>
    </lineage>
</organism>